<dbReference type="SUPFAM" id="SSF52266">
    <property type="entry name" value="SGNH hydrolase"/>
    <property type="match status" value="1"/>
</dbReference>
<feature type="transmembrane region" description="Helical" evidence="2">
    <location>
        <begin position="30"/>
        <end position="52"/>
    </location>
</feature>
<keyword evidence="2" id="KW-0472">Membrane</keyword>
<dbReference type="Proteomes" id="UP000544107">
    <property type="component" value="Unassembled WGS sequence"/>
</dbReference>
<dbReference type="Pfam" id="PF04311">
    <property type="entry name" value="DUF459"/>
    <property type="match status" value="1"/>
</dbReference>
<dbReference type="CDD" id="cd01829">
    <property type="entry name" value="SGNH_hydrolase_peri2"/>
    <property type="match status" value="1"/>
</dbReference>
<feature type="compositionally biased region" description="Basic and acidic residues" evidence="1">
    <location>
        <begin position="404"/>
        <end position="421"/>
    </location>
</feature>
<feature type="region of interest" description="Disordered" evidence="1">
    <location>
        <begin position="73"/>
        <end position="113"/>
    </location>
</feature>
<gene>
    <name evidence="3" type="ORF">GGQ71_000956</name>
</gene>
<evidence type="ECO:0000313" key="3">
    <source>
        <dbReference type="EMBL" id="MBB4006720.1"/>
    </source>
</evidence>
<evidence type="ECO:0000313" key="4">
    <source>
        <dbReference type="Proteomes" id="UP000544107"/>
    </source>
</evidence>
<feature type="region of interest" description="Disordered" evidence="1">
    <location>
        <begin position="342"/>
        <end position="421"/>
    </location>
</feature>
<evidence type="ECO:0000256" key="2">
    <source>
        <dbReference type="SAM" id="Phobius"/>
    </source>
</evidence>
<comment type="caution">
    <text evidence="3">The sequence shown here is derived from an EMBL/GenBank/DDBJ whole genome shotgun (WGS) entry which is preliminary data.</text>
</comment>
<sequence length="421" mass="45413">MVPTAFSGKVETGVPSGNAQRQKPAGRTMLRYGSVILALSLAATQVGTAALAQDYPRRRTTLLDMLFGRSDESRYERQYPAPPRPVGPRSRKKPAPAAVAPARPASRPLPVTAPVPEAAPAKIDNAQKILVIGDFFASAIGDGLQQAFADAPGTVIETRSNGSSGLVRDDYFDWRRQLPKMLDEIKPALVVVELGANDRQQMTASGGDERFPSDAWFAEYQKRIDAVAKLVTSRKIPLIWVGLPPVKSPGMSADLIKFNALYRKAAEAGGGEFIDIWDGFVDEDGGFVLTGSDVNGQQARLRGPDGISMTDAGKRKMAFYLEKSARKFLGDMASPGLVRLDATSMPDLAKPQEDDRERIPPMKISDPALDGGDRLLGGAEKPPAAKTPSPRDLLVSTGIMPDPPKGRVDDYRFEDKADTGR</sequence>
<keyword evidence="2" id="KW-1133">Transmembrane helix</keyword>
<feature type="compositionally biased region" description="Low complexity" evidence="1">
    <location>
        <begin position="95"/>
        <end position="113"/>
    </location>
</feature>
<dbReference type="GO" id="GO:0016788">
    <property type="term" value="F:hydrolase activity, acting on ester bonds"/>
    <property type="evidence" value="ECO:0007669"/>
    <property type="project" value="UniProtKB-ARBA"/>
</dbReference>
<proteinExistence type="predicted"/>
<name>A0A7W6MT18_9HYPH</name>
<feature type="compositionally biased region" description="Basic and acidic residues" evidence="1">
    <location>
        <begin position="350"/>
        <end position="360"/>
    </location>
</feature>
<reference evidence="3 4" key="1">
    <citation type="submission" date="2020-08" db="EMBL/GenBank/DDBJ databases">
        <title>Genomic Encyclopedia of Type Strains, Phase IV (KMG-IV): sequencing the most valuable type-strain genomes for metagenomic binning, comparative biology and taxonomic classification.</title>
        <authorList>
            <person name="Goeker M."/>
        </authorList>
    </citation>
    <scope>NUCLEOTIDE SEQUENCE [LARGE SCALE GENOMIC DNA]</scope>
    <source>
        <strain evidence="3 4">DSM 100021</strain>
    </source>
</reference>
<accession>A0A7W6MT18</accession>
<dbReference type="InterPro" id="IPR036514">
    <property type="entry name" value="SGNH_hydro_sf"/>
</dbReference>
<dbReference type="EMBL" id="JACIED010000001">
    <property type="protein sequence ID" value="MBB4006720.1"/>
    <property type="molecule type" value="Genomic_DNA"/>
</dbReference>
<feature type="region of interest" description="Disordered" evidence="1">
    <location>
        <begin position="1"/>
        <end position="25"/>
    </location>
</feature>
<dbReference type="InterPro" id="IPR007407">
    <property type="entry name" value="DUF459"/>
</dbReference>
<dbReference type="Gene3D" id="3.40.50.1110">
    <property type="entry name" value="SGNH hydrolase"/>
    <property type="match status" value="1"/>
</dbReference>
<keyword evidence="2" id="KW-0812">Transmembrane</keyword>
<evidence type="ECO:0000256" key="1">
    <source>
        <dbReference type="SAM" id="MobiDB-lite"/>
    </source>
</evidence>
<protein>
    <recommendedName>
        <fullName evidence="5">SGNH hydrolase-type esterase domain-containing protein</fullName>
    </recommendedName>
</protein>
<organism evidence="3 4">
    <name type="scientific">Allorhizobium taibaishanense</name>
    <dbReference type="NCBI Taxonomy" id="887144"/>
    <lineage>
        <taxon>Bacteria</taxon>
        <taxon>Pseudomonadati</taxon>
        <taxon>Pseudomonadota</taxon>
        <taxon>Alphaproteobacteria</taxon>
        <taxon>Hyphomicrobiales</taxon>
        <taxon>Rhizobiaceae</taxon>
        <taxon>Rhizobium/Agrobacterium group</taxon>
        <taxon>Allorhizobium</taxon>
    </lineage>
</organism>
<evidence type="ECO:0008006" key="5">
    <source>
        <dbReference type="Google" id="ProtNLM"/>
    </source>
</evidence>
<dbReference type="AlphaFoldDB" id="A0A7W6MT18"/>